<name>A0A8H6X938_9AGAR</name>
<feature type="signal peptide" evidence="1">
    <location>
        <begin position="1"/>
        <end position="18"/>
    </location>
</feature>
<dbReference type="EMBL" id="JACAZH010000037">
    <property type="protein sequence ID" value="KAF7336449.1"/>
    <property type="molecule type" value="Genomic_DNA"/>
</dbReference>
<protein>
    <submittedName>
        <fullName evidence="2">Uncharacterized protein</fullName>
    </submittedName>
</protein>
<sequence>MRSTIFLSLLLGLLAVQAVPVELDERAKIIKSPAKPVKNPPLPAGKAPPPVVHPAPATPQAASICPTFKSCSACTPGGTAKKVSCGWSQTTATNGKCIPAVKNGASVATTTAQCTAIANKFAATAASAAAATRSANAKKIFAKISSHVFDGSATKKTSGRHLASTWIKANGNTGAVPNPATLLGTMPFGQKKTKTFWLDTAAAAPFEGGYTRDSVTAMCEAAIEASMVANRNSATTPLKGSNGFAVKSPVNGVVLCVEFSGASCFPASVKATTVAPGGKCSEDANVVDE</sequence>
<proteinExistence type="predicted"/>
<evidence type="ECO:0000313" key="3">
    <source>
        <dbReference type="Proteomes" id="UP000623467"/>
    </source>
</evidence>
<dbReference type="Proteomes" id="UP000623467">
    <property type="component" value="Unassembled WGS sequence"/>
</dbReference>
<evidence type="ECO:0000313" key="2">
    <source>
        <dbReference type="EMBL" id="KAF7336449.1"/>
    </source>
</evidence>
<keyword evidence="3" id="KW-1185">Reference proteome</keyword>
<feature type="chain" id="PRO_5034819852" evidence="1">
    <location>
        <begin position="19"/>
        <end position="289"/>
    </location>
</feature>
<comment type="caution">
    <text evidence="2">The sequence shown here is derived from an EMBL/GenBank/DDBJ whole genome shotgun (WGS) entry which is preliminary data.</text>
</comment>
<organism evidence="2 3">
    <name type="scientific">Mycena sanguinolenta</name>
    <dbReference type="NCBI Taxonomy" id="230812"/>
    <lineage>
        <taxon>Eukaryota</taxon>
        <taxon>Fungi</taxon>
        <taxon>Dikarya</taxon>
        <taxon>Basidiomycota</taxon>
        <taxon>Agaricomycotina</taxon>
        <taxon>Agaricomycetes</taxon>
        <taxon>Agaricomycetidae</taxon>
        <taxon>Agaricales</taxon>
        <taxon>Marasmiineae</taxon>
        <taxon>Mycenaceae</taxon>
        <taxon>Mycena</taxon>
    </lineage>
</organism>
<keyword evidence="1" id="KW-0732">Signal</keyword>
<evidence type="ECO:0000256" key="1">
    <source>
        <dbReference type="SAM" id="SignalP"/>
    </source>
</evidence>
<gene>
    <name evidence="2" type="ORF">MSAN_02299100</name>
</gene>
<accession>A0A8H6X938</accession>
<dbReference type="AlphaFoldDB" id="A0A8H6X938"/>
<dbReference type="OrthoDB" id="2969434at2759"/>
<reference evidence="2" key="1">
    <citation type="submission" date="2020-05" db="EMBL/GenBank/DDBJ databases">
        <title>Mycena genomes resolve the evolution of fungal bioluminescence.</title>
        <authorList>
            <person name="Tsai I.J."/>
        </authorList>
    </citation>
    <scope>NUCLEOTIDE SEQUENCE</scope>
    <source>
        <strain evidence="2">160909Yilan</strain>
    </source>
</reference>